<dbReference type="OrthoDB" id="1970473at2"/>
<gene>
    <name evidence="2" type="ORF">SAMN02745725_02569</name>
</gene>
<keyword evidence="1" id="KW-0472">Membrane</keyword>
<protein>
    <submittedName>
        <fullName evidence="2">Uncharacterized protein</fullName>
    </submittedName>
</protein>
<keyword evidence="1" id="KW-1133">Transmembrane helix</keyword>
<feature type="transmembrane region" description="Helical" evidence="1">
    <location>
        <begin position="37"/>
        <end position="61"/>
    </location>
</feature>
<keyword evidence="1" id="KW-0812">Transmembrane</keyword>
<dbReference type="RefSeq" id="WP_072918703.1">
    <property type="nucleotide sequence ID" value="NZ_FQYQ01000022.1"/>
</dbReference>
<dbReference type="EMBL" id="FQYQ01000022">
    <property type="protein sequence ID" value="SHJ44387.1"/>
    <property type="molecule type" value="Genomic_DNA"/>
</dbReference>
<organism evidence="2 3">
    <name type="scientific">Pseudobutyrivibrio xylanivorans DSM 14809</name>
    <dbReference type="NCBI Taxonomy" id="1123012"/>
    <lineage>
        <taxon>Bacteria</taxon>
        <taxon>Bacillati</taxon>
        <taxon>Bacillota</taxon>
        <taxon>Clostridia</taxon>
        <taxon>Lachnospirales</taxon>
        <taxon>Lachnospiraceae</taxon>
        <taxon>Pseudobutyrivibrio</taxon>
    </lineage>
</organism>
<sequence length="332" mass="36746">MKKENLFLAFNGVDDVLITQCARYHADNKVVKYNKRFSMAACVCLILLTTITSTAAIHHFWGRGLSSYFNATDEEQQSLTDQGQAIIFSESDDYSKYAITDNGITLTPVAIVADDNKINLAVKYSGIELNNDAEPNINIDEVYIQGYEGNTLGYSMGIKDDELMFIIDGTDSIDSGITLTGKTLHLELSDFSVVNFDSSEKSLGGKWTFDLPIPEVSNAKVIDLNQSLSDFNCEAASIKISPISAEIRYNISEDVLERWLDERESPVPYIASLTLDDGKIINCEDLDSLNNIDGLNNNAIFSVEFNNIIDPNTVKSVEIRDINGNMATLTLK</sequence>
<keyword evidence="3" id="KW-1185">Reference proteome</keyword>
<evidence type="ECO:0000256" key="1">
    <source>
        <dbReference type="SAM" id="Phobius"/>
    </source>
</evidence>
<dbReference type="Gene3D" id="2.60.40.1630">
    <property type="entry name" value="bacillus anthracis domain"/>
    <property type="match status" value="1"/>
</dbReference>
<name>A0A1M6JCH3_PSEXY</name>
<accession>A0A1M6JCH3</accession>
<dbReference type="Proteomes" id="UP000184185">
    <property type="component" value="Unassembled WGS sequence"/>
</dbReference>
<evidence type="ECO:0000313" key="3">
    <source>
        <dbReference type="Proteomes" id="UP000184185"/>
    </source>
</evidence>
<evidence type="ECO:0000313" key="2">
    <source>
        <dbReference type="EMBL" id="SHJ44387.1"/>
    </source>
</evidence>
<dbReference type="AlphaFoldDB" id="A0A1M6JCH3"/>
<reference evidence="2 3" key="1">
    <citation type="submission" date="2016-11" db="EMBL/GenBank/DDBJ databases">
        <authorList>
            <person name="Jaros S."/>
            <person name="Januszkiewicz K."/>
            <person name="Wedrychowicz H."/>
        </authorList>
    </citation>
    <scope>NUCLEOTIDE SEQUENCE [LARGE SCALE GENOMIC DNA]</scope>
    <source>
        <strain evidence="2 3">DSM 14809</strain>
    </source>
</reference>
<proteinExistence type="predicted"/>